<dbReference type="Proteomes" id="UP000231157">
    <property type="component" value="Unassembled WGS sequence"/>
</dbReference>
<feature type="domain" description="S1 motif" evidence="9">
    <location>
        <begin position="629"/>
        <end position="696"/>
    </location>
</feature>
<dbReference type="SUPFAM" id="SSF55666">
    <property type="entry name" value="Ribonuclease PH domain 2-like"/>
    <property type="match status" value="2"/>
</dbReference>
<dbReference type="InterPro" id="IPR036456">
    <property type="entry name" value="PNPase_PH_RNA-bd_sf"/>
</dbReference>
<dbReference type="PANTHER" id="PTHR11252:SF0">
    <property type="entry name" value="POLYRIBONUCLEOTIDE NUCLEOTIDYLTRANSFERASE 1, MITOCHONDRIAL"/>
    <property type="match status" value="1"/>
</dbReference>
<organism evidence="11 12">
    <name type="scientific">Candidatus Harrisonbacteria bacterium CG10_big_fil_rev_8_21_14_0_10_40_38</name>
    <dbReference type="NCBI Taxonomy" id="1974583"/>
    <lineage>
        <taxon>Bacteria</taxon>
        <taxon>Candidatus Harrisoniibacteriota</taxon>
    </lineage>
</organism>
<evidence type="ECO:0000259" key="9">
    <source>
        <dbReference type="PROSITE" id="PS50126"/>
    </source>
</evidence>
<keyword evidence="5 8" id="KW-0479">Metal-binding</keyword>
<dbReference type="GO" id="GO:0006396">
    <property type="term" value="P:RNA processing"/>
    <property type="evidence" value="ECO:0007669"/>
    <property type="project" value="InterPro"/>
</dbReference>
<dbReference type="GO" id="GO:0000175">
    <property type="term" value="F:3'-5'-RNA exonuclease activity"/>
    <property type="evidence" value="ECO:0007669"/>
    <property type="project" value="TreeGrafter"/>
</dbReference>
<keyword evidence="7 8" id="KW-0694">RNA-binding</keyword>
<dbReference type="InterPro" id="IPR015848">
    <property type="entry name" value="PNPase_PH_RNA-bd_bac/org-type"/>
</dbReference>
<dbReference type="InterPro" id="IPR036345">
    <property type="entry name" value="ExoRNase_PH_dom2_sf"/>
</dbReference>
<dbReference type="InterPro" id="IPR036612">
    <property type="entry name" value="KH_dom_type_1_sf"/>
</dbReference>
<dbReference type="InterPro" id="IPR012162">
    <property type="entry name" value="PNPase"/>
</dbReference>
<evidence type="ECO:0000256" key="1">
    <source>
        <dbReference type="ARBA" id="ARBA00007404"/>
    </source>
</evidence>
<evidence type="ECO:0000313" key="11">
    <source>
        <dbReference type="EMBL" id="PIR88931.1"/>
    </source>
</evidence>
<dbReference type="AlphaFoldDB" id="A0A2H0URC1"/>
<keyword evidence="6 8" id="KW-0460">Magnesium</keyword>
<accession>A0A2H0URC1</accession>
<dbReference type="GO" id="GO:0004654">
    <property type="term" value="F:polyribonucleotide nucleotidyltransferase activity"/>
    <property type="evidence" value="ECO:0007669"/>
    <property type="project" value="UniProtKB-UniRule"/>
</dbReference>
<keyword evidence="3 8" id="KW-0808">Transferase</keyword>
<comment type="caution">
    <text evidence="11">The sequence shown here is derived from an EMBL/GenBank/DDBJ whole genome shotgun (WGS) entry which is preliminary data.</text>
</comment>
<comment type="catalytic activity">
    <reaction evidence="8">
        <text>RNA(n+1) + phosphate = RNA(n) + a ribonucleoside 5'-diphosphate</text>
        <dbReference type="Rhea" id="RHEA:22096"/>
        <dbReference type="Rhea" id="RHEA-COMP:14527"/>
        <dbReference type="Rhea" id="RHEA-COMP:17342"/>
        <dbReference type="ChEBI" id="CHEBI:43474"/>
        <dbReference type="ChEBI" id="CHEBI:57930"/>
        <dbReference type="ChEBI" id="CHEBI:140395"/>
        <dbReference type="EC" id="2.7.7.8"/>
    </reaction>
</comment>
<dbReference type="CDD" id="cd02393">
    <property type="entry name" value="KH-I_PNPase"/>
    <property type="match status" value="1"/>
</dbReference>
<dbReference type="FunFam" id="3.30.1370.10:FF:000001">
    <property type="entry name" value="Polyribonucleotide nucleotidyltransferase"/>
    <property type="match status" value="1"/>
</dbReference>
<dbReference type="SUPFAM" id="SSF54211">
    <property type="entry name" value="Ribosomal protein S5 domain 2-like"/>
    <property type="match status" value="2"/>
</dbReference>
<dbReference type="PANTHER" id="PTHR11252">
    <property type="entry name" value="POLYRIBONUCLEOTIDE NUCLEOTIDYLTRANSFERASE"/>
    <property type="match status" value="1"/>
</dbReference>
<dbReference type="Pfam" id="PF00575">
    <property type="entry name" value="S1"/>
    <property type="match status" value="1"/>
</dbReference>
<dbReference type="HAMAP" id="MF_01595">
    <property type="entry name" value="PNPase"/>
    <property type="match status" value="1"/>
</dbReference>
<dbReference type="NCBIfam" id="TIGR03591">
    <property type="entry name" value="polynuc_phos"/>
    <property type="match status" value="1"/>
</dbReference>
<protein>
    <recommendedName>
        <fullName evidence="8">Polyribonucleotide nucleotidyltransferase</fullName>
        <ecNumber evidence="8">2.7.7.8</ecNumber>
    </recommendedName>
    <alternativeName>
        <fullName evidence="8">Polynucleotide phosphorylase</fullName>
        <shortName evidence="8">PNPase</shortName>
    </alternativeName>
</protein>
<dbReference type="Pfam" id="PF01138">
    <property type="entry name" value="RNase_PH"/>
    <property type="match status" value="2"/>
</dbReference>
<evidence type="ECO:0000256" key="7">
    <source>
        <dbReference type="ARBA" id="ARBA00022884"/>
    </source>
</evidence>
<dbReference type="InterPro" id="IPR012340">
    <property type="entry name" value="NA-bd_OB-fold"/>
</dbReference>
<dbReference type="Pfam" id="PF00013">
    <property type="entry name" value="KH_1"/>
    <property type="match status" value="1"/>
</dbReference>
<dbReference type="FunFam" id="3.30.230.70:FF:000001">
    <property type="entry name" value="Polyribonucleotide nucleotidyltransferase"/>
    <property type="match status" value="1"/>
</dbReference>
<dbReference type="PROSITE" id="PS50126">
    <property type="entry name" value="S1"/>
    <property type="match status" value="1"/>
</dbReference>
<gene>
    <name evidence="8" type="primary">pnp</name>
    <name evidence="11" type="ORF">COU07_03475</name>
</gene>
<dbReference type="EC" id="2.7.7.8" evidence="8"/>
<dbReference type="PROSITE" id="PS50084">
    <property type="entry name" value="KH_TYPE_1"/>
    <property type="match status" value="1"/>
</dbReference>
<dbReference type="SUPFAM" id="SSF50249">
    <property type="entry name" value="Nucleic acid-binding proteins"/>
    <property type="match status" value="1"/>
</dbReference>
<evidence type="ECO:0000256" key="8">
    <source>
        <dbReference type="HAMAP-Rule" id="MF_01595"/>
    </source>
</evidence>
<dbReference type="Gene3D" id="3.30.230.70">
    <property type="entry name" value="GHMP Kinase, N-terminal domain"/>
    <property type="match status" value="2"/>
</dbReference>
<dbReference type="InterPro" id="IPR002792">
    <property type="entry name" value="TRAM_dom"/>
</dbReference>
<evidence type="ECO:0000256" key="3">
    <source>
        <dbReference type="ARBA" id="ARBA00022679"/>
    </source>
</evidence>
<dbReference type="InterPro" id="IPR027408">
    <property type="entry name" value="PNPase/RNase_PH_dom_sf"/>
</dbReference>
<dbReference type="GO" id="GO:0000287">
    <property type="term" value="F:magnesium ion binding"/>
    <property type="evidence" value="ECO:0007669"/>
    <property type="project" value="UniProtKB-UniRule"/>
</dbReference>
<dbReference type="InterPro" id="IPR004087">
    <property type="entry name" value="KH_dom"/>
</dbReference>
<feature type="binding site" evidence="8">
    <location>
        <position position="492"/>
    </location>
    <ligand>
        <name>Mg(2+)</name>
        <dbReference type="ChEBI" id="CHEBI:18420"/>
    </ligand>
</feature>
<comment type="function">
    <text evidence="8">Involved in mRNA degradation. Catalyzes the phosphorolysis of single-stranded polyribonucleotides processively in the 3'- to 5'-direction.</text>
</comment>
<feature type="binding site" evidence="8">
    <location>
        <position position="498"/>
    </location>
    <ligand>
        <name>Mg(2+)</name>
        <dbReference type="ChEBI" id="CHEBI:18420"/>
    </ligand>
</feature>
<dbReference type="SUPFAM" id="SSF54791">
    <property type="entry name" value="Eukaryotic type KH-domain (KH-domain type I)"/>
    <property type="match status" value="1"/>
</dbReference>
<feature type="domain" description="TRAM" evidence="10">
    <location>
        <begin position="11"/>
        <end position="76"/>
    </location>
</feature>
<comment type="cofactor">
    <cofactor evidence="8">
        <name>Mg(2+)</name>
        <dbReference type="ChEBI" id="CHEBI:18420"/>
    </cofactor>
</comment>
<reference evidence="12" key="1">
    <citation type="submission" date="2017-09" db="EMBL/GenBank/DDBJ databases">
        <title>Depth-based differentiation of microbial function through sediment-hosted aquifers and enrichment of novel symbionts in the deep terrestrial subsurface.</title>
        <authorList>
            <person name="Probst A.J."/>
            <person name="Ladd B."/>
            <person name="Jarett J.K."/>
            <person name="Geller-Mcgrath D.E."/>
            <person name="Sieber C.M.K."/>
            <person name="Emerson J.B."/>
            <person name="Anantharaman K."/>
            <person name="Thomas B.C."/>
            <person name="Malmstrom R."/>
            <person name="Stieglmeier M."/>
            <person name="Klingl A."/>
            <person name="Woyke T."/>
            <person name="Ryan C.M."/>
            <person name="Banfield J.F."/>
        </authorList>
    </citation>
    <scope>NUCLEOTIDE SEQUENCE [LARGE SCALE GENOMIC DNA]</scope>
</reference>
<dbReference type="Pfam" id="PF03726">
    <property type="entry name" value="PNPase"/>
    <property type="match status" value="1"/>
</dbReference>
<dbReference type="GO" id="GO:0003723">
    <property type="term" value="F:RNA binding"/>
    <property type="evidence" value="ECO:0007669"/>
    <property type="project" value="UniProtKB-UniRule"/>
</dbReference>
<dbReference type="SMART" id="SM00316">
    <property type="entry name" value="S1"/>
    <property type="match status" value="1"/>
</dbReference>
<dbReference type="Gene3D" id="3.30.1370.10">
    <property type="entry name" value="K Homology domain, type 1"/>
    <property type="match status" value="1"/>
</dbReference>
<dbReference type="InterPro" id="IPR003029">
    <property type="entry name" value="S1_domain"/>
</dbReference>
<comment type="subcellular location">
    <subcellularLocation>
        <location evidence="8">Cytoplasm</location>
    </subcellularLocation>
</comment>
<dbReference type="PIRSF" id="PIRSF005499">
    <property type="entry name" value="PNPase"/>
    <property type="match status" value="1"/>
</dbReference>
<dbReference type="SMART" id="SM00322">
    <property type="entry name" value="KH"/>
    <property type="match status" value="1"/>
</dbReference>
<evidence type="ECO:0000259" key="10">
    <source>
        <dbReference type="PROSITE" id="PS50926"/>
    </source>
</evidence>
<evidence type="ECO:0000256" key="4">
    <source>
        <dbReference type="ARBA" id="ARBA00022695"/>
    </source>
</evidence>
<evidence type="ECO:0000313" key="12">
    <source>
        <dbReference type="Proteomes" id="UP000231157"/>
    </source>
</evidence>
<keyword evidence="4 8" id="KW-0548">Nucleotidyltransferase</keyword>
<dbReference type="NCBIfam" id="NF008805">
    <property type="entry name" value="PRK11824.1"/>
    <property type="match status" value="1"/>
</dbReference>
<dbReference type="GO" id="GO:0006402">
    <property type="term" value="P:mRNA catabolic process"/>
    <property type="evidence" value="ECO:0007669"/>
    <property type="project" value="UniProtKB-UniRule"/>
</dbReference>
<dbReference type="InterPro" id="IPR020568">
    <property type="entry name" value="Ribosomal_Su5_D2-typ_SF"/>
</dbReference>
<sequence>MINLNRQKFETEFAGKQLSLEVSGLADQATSAVLGKYEETVVLVTVVMAKEDRPGDFFPLTVDYEERFYAAGKIIGSRFVRREGRPSEEAILSGRIIDRTIRPLFDHRMRRPVQVVVTVLSIDEKSDPDFIALLTASTALGISKIPWDGPVAGVRISGKQNGEFVFNSNGQSLNGDEKFSGFIAGTSNYINMIELEGIEADESVVTDGCKIAQDEIAKLVTWQKGIIEKIGKEKEQIPLADPGDSIKEKIRSLISDKLENTIYTEDKTEREVRIDALKKSVNESLEGEEVPGKELGSIDGFIEDEIDTLVHKNVIESDKRPDGRKLDQVRDLYAEIGLFERMHGSALFIRGNTQALTVTTLGPPNSEQTVESIEWSGKRRFLLHYNFPSYSVGETGTSRGPGRREIGHGALAGKALKNIIPSQEEFPYTIRVVSEILSSNGSSSMATVCSASLSLMDAGVPIKKPVAGIAMGLMSNSSGDYKILTDIQGPEDHFGDMDFKVAGTRDGVTAIQLDVKINGVTGKMIVEVLEAAKKARFHILDVMEKTIDAPRKDVSEFAPVILTTHIPESKIGEVIGPGGKMINGIIADTGALSIDIEQTGQVFITGQTKEQAEAALEMVKSIAKTFEVGEIVEGEIVRILDFGAIVQLSPHQDGMVHVSELKNGYVKNVTDVVKLGDHVRAKVIKVEEGKIGLSMKALEEKGPEPRQ</sequence>
<dbReference type="EMBL" id="PFAZ01000009">
    <property type="protein sequence ID" value="PIR88931.1"/>
    <property type="molecule type" value="Genomic_DNA"/>
</dbReference>
<dbReference type="GO" id="GO:0005829">
    <property type="term" value="C:cytosol"/>
    <property type="evidence" value="ECO:0007669"/>
    <property type="project" value="TreeGrafter"/>
</dbReference>
<evidence type="ECO:0000256" key="2">
    <source>
        <dbReference type="ARBA" id="ARBA00022490"/>
    </source>
</evidence>
<dbReference type="Gene3D" id="2.40.50.140">
    <property type="entry name" value="Nucleic acid-binding proteins"/>
    <property type="match status" value="1"/>
</dbReference>
<keyword evidence="2 8" id="KW-0963">Cytoplasm</keyword>
<dbReference type="CDD" id="cd11364">
    <property type="entry name" value="RNase_PH_PNPase_2"/>
    <property type="match status" value="1"/>
</dbReference>
<evidence type="ECO:0000256" key="5">
    <source>
        <dbReference type="ARBA" id="ARBA00022723"/>
    </source>
</evidence>
<comment type="similarity">
    <text evidence="1 8">Belongs to the polyribonucleotide nucleotidyltransferase family.</text>
</comment>
<dbReference type="InterPro" id="IPR004088">
    <property type="entry name" value="KH_dom_type_1"/>
</dbReference>
<dbReference type="InterPro" id="IPR001247">
    <property type="entry name" value="ExoRNase_PH_dom1"/>
</dbReference>
<dbReference type="FunFam" id="3.30.230.70:FF:000002">
    <property type="entry name" value="Polyribonucleotide nucleotidyltransferase"/>
    <property type="match status" value="1"/>
</dbReference>
<proteinExistence type="inferred from homology"/>
<name>A0A2H0URC1_9BACT</name>
<dbReference type="SUPFAM" id="SSF46915">
    <property type="entry name" value="Polynucleotide phosphorylase/guanosine pentaphosphate synthase (PNPase/GPSI), domain 3"/>
    <property type="match status" value="1"/>
</dbReference>
<dbReference type="PROSITE" id="PS50926">
    <property type="entry name" value="TRAM"/>
    <property type="match status" value="1"/>
</dbReference>
<evidence type="ECO:0000256" key="6">
    <source>
        <dbReference type="ARBA" id="ARBA00022842"/>
    </source>
</evidence>